<evidence type="ECO:0000256" key="2">
    <source>
        <dbReference type="ARBA" id="ARBA00022645"/>
    </source>
</evidence>
<dbReference type="AlphaFoldDB" id="A0A5J5F545"/>
<feature type="compositionally biased region" description="Pro residues" evidence="6">
    <location>
        <begin position="634"/>
        <end position="643"/>
    </location>
</feature>
<keyword evidence="7" id="KW-1133">Transmembrane helix</keyword>
<dbReference type="PANTHER" id="PTHR11802">
    <property type="entry name" value="SERINE PROTEASE FAMILY S10 SERINE CARBOXYPEPTIDASE"/>
    <property type="match status" value="1"/>
</dbReference>
<dbReference type="Gene3D" id="3.40.50.1820">
    <property type="entry name" value="alpha/beta hydrolase"/>
    <property type="match status" value="1"/>
</dbReference>
<feature type="chain" id="PRO_5023874304" evidence="8">
    <location>
        <begin position="22"/>
        <end position="693"/>
    </location>
</feature>
<keyword evidence="5" id="KW-0325">Glycoprotein</keyword>
<sequence length="693" mass="75938">MCSLQCPLLLAIVFIITLSAADYSGYPPPVTGAKTISKASNPGITITYKEPSNEICRTWNPKQKQYAGHVHIPPGTLEAIRQDYPINTFFWFVEARENPQDKPLTIWLNGGPGSSSMIGMMSEVGPCAPVPASKESLTTIPREFGWDAASNMLFIDQPNQVGFSYDTPTNGSLPLLDSNGVYIVGKPAPPYEKQPISTEVFLKNKTTEAYLEAIRELALINGTFPSGKAEYSANTTAIAAEAIWHFLQAWLVNFPQYAGSTGINLFAESYGGKYGPTFFRHFEKQNQRRESGELPKNETVGIHLASLGIVNGCIDALTMTPAYMHYAANNSYGIPAITPETRDLGMDRFNERNGCKDSVLKCRKLVQELDSNNYGHNKKVNAVCSMANRVCDTIRALYRESDRSWYDIAHREKDPFPDVYHKEYLNNATVLEAIGARTNFSQSNIPVFRKFKDTGDFVRGGQMEAIAELLQAGVRVALIYGDRDYICNWVGGEAASLAIDYPQASNFIKAGYQDIEVNSSYIGGQVRQHGLFSFSRIYQAGHLVPAYQPETSFRVFERIIKGLSVATGDPITDDYSTTGEAESTKTLVAPEPPEPTCFVRDITTCDDDHWFLLADKKGVIYNGVVYNRTEDYPEPAPLPPYPPGQAKADAGANAKMGNKTTPGGGGHKASGAMGLAPSVAALLVAMAFCIAML</sequence>
<dbReference type="InterPro" id="IPR029058">
    <property type="entry name" value="AB_hydrolase_fold"/>
</dbReference>
<dbReference type="EMBL" id="VXIS01000040">
    <property type="protein sequence ID" value="KAA8911044.1"/>
    <property type="molecule type" value="Genomic_DNA"/>
</dbReference>
<dbReference type="Pfam" id="PF00450">
    <property type="entry name" value="Peptidase_S10"/>
    <property type="match status" value="1"/>
</dbReference>
<dbReference type="GO" id="GO:0006508">
    <property type="term" value="P:proteolysis"/>
    <property type="evidence" value="ECO:0007669"/>
    <property type="project" value="UniProtKB-KW"/>
</dbReference>
<keyword evidence="3" id="KW-0645">Protease</keyword>
<evidence type="ECO:0000313" key="9">
    <source>
        <dbReference type="EMBL" id="KAA8911044.1"/>
    </source>
</evidence>
<dbReference type="PRINTS" id="PR00724">
    <property type="entry name" value="CRBOXYPTASEC"/>
</dbReference>
<comment type="similarity">
    <text evidence="1">Belongs to the peptidase S10 family.</text>
</comment>
<keyword evidence="7" id="KW-0472">Membrane</keyword>
<dbReference type="GO" id="GO:0000324">
    <property type="term" value="C:fungal-type vacuole"/>
    <property type="evidence" value="ECO:0007669"/>
    <property type="project" value="TreeGrafter"/>
</dbReference>
<comment type="caution">
    <text evidence="9">The sequence shown here is derived from an EMBL/GenBank/DDBJ whole genome shotgun (WGS) entry which is preliminary data.</text>
</comment>
<feature type="transmembrane region" description="Helical" evidence="7">
    <location>
        <begin position="672"/>
        <end position="692"/>
    </location>
</feature>
<dbReference type="InParanoid" id="A0A5J5F545"/>
<dbReference type="PANTHER" id="PTHR11802:SF404">
    <property type="entry name" value="CARBOXYPEPTIDASE"/>
    <property type="match status" value="1"/>
</dbReference>
<dbReference type="PROSITE" id="PS00560">
    <property type="entry name" value="CARBOXYPEPT_SER_HIS"/>
    <property type="match status" value="1"/>
</dbReference>
<evidence type="ECO:0000256" key="8">
    <source>
        <dbReference type="SAM" id="SignalP"/>
    </source>
</evidence>
<feature type="signal peptide" evidence="8">
    <location>
        <begin position="1"/>
        <end position="21"/>
    </location>
</feature>
<evidence type="ECO:0000256" key="4">
    <source>
        <dbReference type="ARBA" id="ARBA00022801"/>
    </source>
</evidence>
<dbReference type="GO" id="GO:0004185">
    <property type="term" value="F:serine-type carboxypeptidase activity"/>
    <property type="evidence" value="ECO:0007669"/>
    <property type="project" value="InterPro"/>
</dbReference>
<evidence type="ECO:0000256" key="5">
    <source>
        <dbReference type="ARBA" id="ARBA00023180"/>
    </source>
</evidence>
<dbReference type="SUPFAM" id="SSF53474">
    <property type="entry name" value="alpha/beta-Hydrolases"/>
    <property type="match status" value="1"/>
</dbReference>
<feature type="region of interest" description="Disordered" evidence="6">
    <location>
        <begin position="632"/>
        <end position="667"/>
    </location>
</feature>
<protein>
    <submittedName>
        <fullName evidence="9">Serine carboxypeptidase</fullName>
    </submittedName>
</protein>
<keyword evidence="4" id="KW-0378">Hydrolase</keyword>
<dbReference type="InterPro" id="IPR033124">
    <property type="entry name" value="Ser_caboxypep_his_AS"/>
</dbReference>
<evidence type="ECO:0000313" key="10">
    <source>
        <dbReference type="Proteomes" id="UP000326924"/>
    </source>
</evidence>
<accession>A0A5J5F545</accession>
<keyword evidence="7" id="KW-0812">Transmembrane</keyword>
<reference evidence="9 10" key="1">
    <citation type="submission" date="2019-09" db="EMBL/GenBank/DDBJ databases">
        <title>Draft genome of the ectomycorrhizal ascomycete Sphaerosporella brunnea.</title>
        <authorList>
            <consortium name="DOE Joint Genome Institute"/>
            <person name="Benucci G.M."/>
            <person name="Marozzi G."/>
            <person name="Antonielli L."/>
            <person name="Sanchez S."/>
            <person name="Marco P."/>
            <person name="Wang X."/>
            <person name="Falini L.B."/>
            <person name="Barry K."/>
            <person name="Haridas S."/>
            <person name="Lipzen A."/>
            <person name="Labutti K."/>
            <person name="Grigoriev I.V."/>
            <person name="Murat C."/>
            <person name="Martin F."/>
            <person name="Albertini E."/>
            <person name="Donnini D."/>
            <person name="Bonito G."/>
        </authorList>
    </citation>
    <scope>NUCLEOTIDE SEQUENCE [LARGE SCALE GENOMIC DNA]</scope>
    <source>
        <strain evidence="9 10">Sb_GMNB300</strain>
    </source>
</reference>
<keyword evidence="10" id="KW-1185">Reference proteome</keyword>
<organism evidence="9 10">
    <name type="scientific">Sphaerosporella brunnea</name>
    <dbReference type="NCBI Taxonomy" id="1250544"/>
    <lineage>
        <taxon>Eukaryota</taxon>
        <taxon>Fungi</taxon>
        <taxon>Dikarya</taxon>
        <taxon>Ascomycota</taxon>
        <taxon>Pezizomycotina</taxon>
        <taxon>Pezizomycetes</taxon>
        <taxon>Pezizales</taxon>
        <taxon>Pyronemataceae</taxon>
        <taxon>Sphaerosporella</taxon>
    </lineage>
</organism>
<evidence type="ECO:0000256" key="7">
    <source>
        <dbReference type="SAM" id="Phobius"/>
    </source>
</evidence>
<proteinExistence type="inferred from homology"/>
<dbReference type="Proteomes" id="UP000326924">
    <property type="component" value="Unassembled WGS sequence"/>
</dbReference>
<dbReference type="InterPro" id="IPR001563">
    <property type="entry name" value="Peptidase_S10"/>
</dbReference>
<keyword evidence="8" id="KW-0732">Signal</keyword>
<dbReference type="OrthoDB" id="443318at2759"/>
<evidence type="ECO:0000256" key="1">
    <source>
        <dbReference type="ARBA" id="ARBA00009431"/>
    </source>
</evidence>
<name>A0A5J5F545_9PEZI</name>
<gene>
    <name evidence="9" type="ORF">FN846DRAFT_937133</name>
</gene>
<evidence type="ECO:0000256" key="6">
    <source>
        <dbReference type="SAM" id="MobiDB-lite"/>
    </source>
</evidence>
<keyword evidence="2 9" id="KW-0121">Carboxypeptidase</keyword>
<evidence type="ECO:0000256" key="3">
    <source>
        <dbReference type="ARBA" id="ARBA00022670"/>
    </source>
</evidence>